<evidence type="ECO:0000256" key="1">
    <source>
        <dbReference type="SAM" id="MobiDB-lite"/>
    </source>
</evidence>
<feature type="compositionally biased region" description="Low complexity" evidence="1">
    <location>
        <begin position="441"/>
        <end position="451"/>
    </location>
</feature>
<dbReference type="InterPro" id="IPR051681">
    <property type="entry name" value="Ser/Thr_Kinases-Pseudokinases"/>
</dbReference>
<dbReference type="PROSITE" id="PS00108">
    <property type="entry name" value="PROTEIN_KINASE_ST"/>
    <property type="match status" value="1"/>
</dbReference>
<dbReference type="InterPro" id="IPR011009">
    <property type="entry name" value="Kinase-like_dom_sf"/>
</dbReference>
<dbReference type="Proteomes" id="UP001205105">
    <property type="component" value="Unassembled WGS sequence"/>
</dbReference>
<evidence type="ECO:0000256" key="2">
    <source>
        <dbReference type="SAM" id="Phobius"/>
    </source>
</evidence>
<dbReference type="AlphaFoldDB" id="A0AAD5DEP3"/>
<dbReference type="EMBL" id="JADXDR010000179">
    <property type="protein sequence ID" value="KAI7836687.1"/>
    <property type="molecule type" value="Genomic_DNA"/>
</dbReference>
<evidence type="ECO:0000313" key="4">
    <source>
        <dbReference type="EMBL" id="KAI7836687.1"/>
    </source>
</evidence>
<dbReference type="PANTHER" id="PTHR44329:SF214">
    <property type="entry name" value="PROTEIN KINASE DOMAIN-CONTAINING PROTEIN"/>
    <property type="match status" value="1"/>
</dbReference>
<accession>A0AAD5DEP3</accession>
<feature type="region of interest" description="Disordered" evidence="1">
    <location>
        <begin position="655"/>
        <end position="716"/>
    </location>
</feature>
<name>A0AAD5DEP3_9CHLO</name>
<dbReference type="SUPFAM" id="SSF56112">
    <property type="entry name" value="Protein kinase-like (PK-like)"/>
    <property type="match status" value="1"/>
</dbReference>
<dbReference type="PROSITE" id="PS50011">
    <property type="entry name" value="PROTEIN_KINASE_DOM"/>
    <property type="match status" value="1"/>
</dbReference>
<dbReference type="GO" id="GO:0005524">
    <property type="term" value="F:ATP binding"/>
    <property type="evidence" value="ECO:0007669"/>
    <property type="project" value="InterPro"/>
</dbReference>
<evidence type="ECO:0000259" key="3">
    <source>
        <dbReference type="PROSITE" id="PS50011"/>
    </source>
</evidence>
<keyword evidence="2" id="KW-1133">Transmembrane helix</keyword>
<dbReference type="InterPro" id="IPR008271">
    <property type="entry name" value="Ser/Thr_kinase_AS"/>
</dbReference>
<keyword evidence="5" id="KW-1185">Reference proteome</keyword>
<evidence type="ECO:0000313" key="5">
    <source>
        <dbReference type="Proteomes" id="UP001205105"/>
    </source>
</evidence>
<gene>
    <name evidence="4" type="ORF">COHA_009463</name>
</gene>
<organism evidence="4 5">
    <name type="scientific">Chlorella ohadii</name>
    <dbReference type="NCBI Taxonomy" id="2649997"/>
    <lineage>
        <taxon>Eukaryota</taxon>
        <taxon>Viridiplantae</taxon>
        <taxon>Chlorophyta</taxon>
        <taxon>core chlorophytes</taxon>
        <taxon>Trebouxiophyceae</taxon>
        <taxon>Chlorellales</taxon>
        <taxon>Chlorellaceae</taxon>
        <taxon>Chlorella clade</taxon>
        <taxon>Chlorella</taxon>
    </lineage>
</organism>
<dbReference type="InterPro" id="IPR000719">
    <property type="entry name" value="Prot_kinase_dom"/>
</dbReference>
<keyword evidence="2" id="KW-0812">Transmembrane</keyword>
<comment type="caution">
    <text evidence="4">The sequence shown here is derived from an EMBL/GenBank/DDBJ whole genome shotgun (WGS) entry which is preliminary data.</text>
</comment>
<sequence length="716" mass="75792">MDSRVTSGFPVQRFKERIDNVYVEYAGQGIQGGDFPCPGSLVPNACALASWTDALFLCFVNQPACKALVIYSNDASCTDGCSPSPVAVLKTVLPNIENTFVYPTVSTLLSIDLPRPFPYFLYDHEVQILPPTPAQIAANNGSLAANGTGELGCAVAENALMFGTVVATLDGVDSPAACCAACQRLGWGPAGAGFVDAPNVTGCNAYNLCTRPGGCSSFEGFLLEDSAKPVSVRLEQGQCELRWLEISSISLGTPLVVIAKGPGVQFIGGGPLALWPPDRPGYALLPGRGLYVAGRYPCEGSLRPWSCDFEAPLDELDAKCQEDGQCAAMAVKPYVPLPSPANDSMTYRGFLRNASSPEVRLLITTSALYVKDTPAQASSSSGLFAGDIAGIAVGCAVAALVAVLALAVVLRQRRQRTPQQLEQGSKAGASREPSDVEEGGSTATPAPSEPALLPPELLQELFIRECLHLQQLRHPCIVSLSRDLHSALQVTAAGTSERLFAWQRRGRRVAHEVARALNYLHSKNVIHLDIKSPNVLLSSLGAAKLADVGFSKALSHTFLSDVGSKCGTLAWVAPEILLGHKQIGPAVDIYSFGVLIWEIVTGQRPARGQLRMPMVPDECPQEVCDLMLECLSDDPAKRPTAQQLVSRIGAMLDEAHQQQAEQAQRAGSAASEIPVTPVPAPVPADGLPGQVRHVELEVPPFNRPSPFAAAAGPAAP</sequence>
<feature type="domain" description="Protein kinase" evidence="3">
    <location>
        <begin position="415"/>
        <end position="652"/>
    </location>
</feature>
<dbReference type="Pfam" id="PF00069">
    <property type="entry name" value="Pkinase"/>
    <property type="match status" value="1"/>
</dbReference>
<dbReference type="SMART" id="SM00220">
    <property type="entry name" value="S_TKc"/>
    <property type="match status" value="1"/>
</dbReference>
<feature type="compositionally biased region" description="Low complexity" evidence="1">
    <location>
        <begin position="657"/>
        <end position="670"/>
    </location>
</feature>
<protein>
    <recommendedName>
        <fullName evidence="3">Protein kinase domain-containing protein</fullName>
    </recommendedName>
</protein>
<dbReference type="PANTHER" id="PTHR44329">
    <property type="entry name" value="SERINE/THREONINE-PROTEIN KINASE TNNI3K-RELATED"/>
    <property type="match status" value="1"/>
</dbReference>
<dbReference type="GO" id="GO:0004674">
    <property type="term" value="F:protein serine/threonine kinase activity"/>
    <property type="evidence" value="ECO:0007669"/>
    <property type="project" value="TreeGrafter"/>
</dbReference>
<dbReference type="Gene3D" id="1.10.510.10">
    <property type="entry name" value="Transferase(Phosphotransferase) domain 1"/>
    <property type="match status" value="1"/>
</dbReference>
<feature type="transmembrane region" description="Helical" evidence="2">
    <location>
        <begin position="388"/>
        <end position="410"/>
    </location>
</feature>
<feature type="compositionally biased region" description="Low complexity" evidence="1">
    <location>
        <begin position="704"/>
        <end position="716"/>
    </location>
</feature>
<feature type="region of interest" description="Disordered" evidence="1">
    <location>
        <begin position="417"/>
        <end position="451"/>
    </location>
</feature>
<reference evidence="4" key="1">
    <citation type="submission" date="2020-11" db="EMBL/GenBank/DDBJ databases">
        <title>Chlorella ohadii genome sequencing and assembly.</title>
        <authorList>
            <person name="Murik O."/>
            <person name="Treves H."/>
            <person name="Kedem I."/>
            <person name="Shotland Y."/>
            <person name="Kaplan A."/>
        </authorList>
    </citation>
    <scope>NUCLEOTIDE SEQUENCE</scope>
    <source>
        <strain evidence="4">1</strain>
    </source>
</reference>
<proteinExistence type="predicted"/>
<keyword evidence="2" id="KW-0472">Membrane</keyword>